<dbReference type="GO" id="GO:0003886">
    <property type="term" value="F:DNA (cytosine-5-)-methyltransferase activity"/>
    <property type="evidence" value="ECO:0000314"/>
    <property type="project" value="UniProtKB"/>
</dbReference>
<evidence type="ECO:0000256" key="1">
    <source>
        <dbReference type="ARBA" id="ARBA00011975"/>
    </source>
</evidence>
<evidence type="ECO:0000256" key="4">
    <source>
        <dbReference type="ARBA" id="ARBA00022691"/>
    </source>
</evidence>
<feature type="active site" evidence="5">
    <location>
        <position position="402"/>
    </location>
</feature>
<organism evidence="7">
    <name type="scientific">Kwoniella pini CBS 10737</name>
    <dbReference type="NCBI Taxonomy" id="1296096"/>
    <lineage>
        <taxon>Eukaryota</taxon>
        <taxon>Fungi</taxon>
        <taxon>Dikarya</taxon>
        <taxon>Basidiomycota</taxon>
        <taxon>Agaricomycotina</taxon>
        <taxon>Tremellomycetes</taxon>
        <taxon>Tremellales</taxon>
        <taxon>Cryptococcaceae</taxon>
        <taxon>Kwoniella</taxon>
    </lineage>
</organism>
<keyword evidence="4 5" id="KW-0949">S-adenosyl-L-methionine</keyword>
<dbReference type="PRINTS" id="PR00105">
    <property type="entry name" value="C5METTRFRASE"/>
</dbReference>
<evidence type="ECO:0000256" key="5">
    <source>
        <dbReference type="PROSITE-ProRule" id="PRU01016"/>
    </source>
</evidence>
<evidence type="ECO:0000256" key="2">
    <source>
        <dbReference type="ARBA" id="ARBA00022603"/>
    </source>
</evidence>
<proteinExistence type="inferred from homology"/>
<dbReference type="GO" id="GO:0044027">
    <property type="term" value="P:negative regulation of gene expression via chromosomal CpG island methylation"/>
    <property type="evidence" value="ECO:0007669"/>
    <property type="project" value="TreeGrafter"/>
</dbReference>
<dbReference type="EC" id="2.1.1.37" evidence="1"/>
<dbReference type="GO" id="GO:0003677">
    <property type="term" value="F:DNA binding"/>
    <property type="evidence" value="ECO:0007669"/>
    <property type="project" value="TreeGrafter"/>
</dbReference>
<dbReference type="PANTHER" id="PTHR10629">
    <property type="entry name" value="CYTOSINE-SPECIFIC METHYLTRANSFERASE"/>
    <property type="match status" value="1"/>
</dbReference>
<protein>
    <recommendedName>
        <fullName evidence="1">DNA (cytosine-5-)-methyltransferase</fullName>
        <ecNumber evidence="1">2.1.1.37</ecNumber>
    </recommendedName>
</protein>
<dbReference type="OrthoDB" id="5376140at2759"/>
<evidence type="ECO:0000313" key="7">
    <source>
        <dbReference type="EMBL" id="OCF50799.1"/>
    </source>
</evidence>
<dbReference type="STRING" id="1296096.A0A1B9I5J6"/>
<reference evidence="7" key="2">
    <citation type="submission" date="2016-07" db="EMBL/GenBank/DDBJ databases">
        <title>Evolution of pathogenesis and genome organization in the Tremellales.</title>
        <authorList>
            <person name="Cuomo C."/>
            <person name="Litvintseva A."/>
            <person name="Heitman J."/>
            <person name="Chen Y."/>
            <person name="Sun S."/>
            <person name="Springer D."/>
            <person name="Dromer F."/>
            <person name="Young S."/>
            <person name="Zeng Q."/>
            <person name="Chapman S."/>
            <person name="Gujja S."/>
            <person name="Saif S."/>
            <person name="Birren B."/>
        </authorList>
    </citation>
    <scope>NUCLEOTIDE SEQUENCE</scope>
    <source>
        <strain evidence="7">CBS 10737</strain>
    </source>
</reference>
<dbReference type="InterPro" id="IPR029063">
    <property type="entry name" value="SAM-dependent_MTases_sf"/>
</dbReference>
<dbReference type="SUPFAM" id="SSF53335">
    <property type="entry name" value="S-adenosyl-L-methionine-dependent methyltransferases"/>
    <property type="match status" value="1"/>
</dbReference>
<dbReference type="InterPro" id="IPR050390">
    <property type="entry name" value="C5-Methyltransferase"/>
</dbReference>
<name>A0A1B9I5J6_9TREE</name>
<accession>A0A1B9I5J6</accession>
<dbReference type="AlphaFoldDB" id="A0A1B9I5J6"/>
<feature type="compositionally biased region" description="Basic and acidic residues" evidence="6">
    <location>
        <begin position="619"/>
        <end position="634"/>
    </location>
</feature>
<feature type="region of interest" description="Disordered" evidence="6">
    <location>
        <begin position="590"/>
        <end position="634"/>
    </location>
</feature>
<comment type="similarity">
    <text evidence="5">Belongs to the class I-like SAM-binding methyltransferase superfamily. C5-methyltransferase family.</text>
</comment>
<evidence type="ECO:0000256" key="3">
    <source>
        <dbReference type="ARBA" id="ARBA00022679"/>
    </source>
</evidence>
<reference evidence="7" key="1">
    <citation type="submission" date="2013-07" db="EMBL/GenBank/DDBJ databases">
        <title>The Genome Sequence of Cryptococcus pinus CBS10737.</title>
        <authorList>
            <consortium name="The Broad Institute Genome Sequencing Platform"/>
            <person name="Cuomo C."/>
            <person name="Litvintseva A."/>
            <person name="Chen Y."/>
            <person name="Heitman J."/>
            <person name="Sun S."/>
            <person name="Springer D."/>
            <person name="Dromer F."/>
            <person name="Young S.K."/>
            <person name="Zeng Q."/>
            <person name="Gargeya S."/>
            <person name="Fitzgerald M."/>
            <person name="Abouelleil A."/>
            <person name="Alvarado L."/>
            <person name="Berlin A.M."/>
            <person name="Chapman S.B."/>
            <person name="Dewar J."/>
            <person name="Goldberg J."/>
            <person name="Griggs A."/>
            <person name="Gujja S."/>
            <person name="Hansen M."/>
            <person name="Howarth C."/>
            <person name="Imamovic A."/>
            <person name="Larimer J."/>
            <person name="McCowan C."/>
            <person name="Murphy C."/>
            <person name="Pearson M."/>
            <person name="Priest M."/>
            <person name="Roberts A."/>
            <person name="Saif S."/>
            <person name="Shea T."/>
            <person name="Sykes S."/>
            <person name="Wortman J."/>
            <person name="Nusbaum C."/>
            <person name="Birren B."/>
        </authorList>
    </citation>
    <scope>NUCLEOTIDE SEQUENCE [LARGE SCALE GENOMIC DNA]</scope>
    <source>
        <strain evidence="7">CBS 10737</strain>
    </source>
</reference>
<dbReference type="GO" id="GO:0005634">
    <property type="term" value="C:nucleus"/>
    <property type="evidence" value="ECO:0007669"/>
    <property type="project" value="TreeGrafter"/>
</dbReference>
<dbReference type="PANTHER" id="PTHR10629:SF52">
    <property type="entry name" value="DNA (CYTOSINE-5)-METHYLTRANSFERASE 1"/>
    <property type="match status" value="1"/>
</dbReference>
<dbReference type="PROSITE" id="PS51679">
    <property type="entry name" value="SAM_MT_C5"/>
    <property type="match status" value="1"/>
</dbReference>
<keyword evidence="2 5" id="KW-0489">Methyltransferase</keyword>
<sequence length="766" mass="85822">MPDAVDVIEVETSDSDEDEDILEIIPELTSNSYFPDVKSRKRKIAEIISDSSDEDIYDKLRELSVQPLSIPAKYFKKRSRETSSDSNRTPRMAWINADNTLPKIKQITYKFNGKPRRCERIARSGVTIDGFQYKIDDAIALPHSPPLYALIRSIFTLRFNDESFPDKHLVHVHFMKRSSSHNPSVRECELMLKHGQCQDVSIKQLQRGKKLDFALVSGPSTRGDAKYYCRSNRRLLLTDDYADFAVNRIMAKVHVAPSRDDAKILDPHIAFWCTERFNGSRILDLQKSLPLCLVCHQLEHTRCQDLQACLRACKFGAADYYSGAGGFILPGLEMFNWVSATDFDKVAYQTLYNLRHKAPNLQVHYGKVSVLFDHTKSHGSADKRKSLPPPGSVFLMTGGPPCQGHSRVNPQNNASIPGGARSRDPRNDELWVMLAEVYRLRPYIVIIENVAAFKDEKGGDKGDGMNSNYARSAMKDLARNGYSSRLGLLDSRSYGSPQNRVRLFILAVKDGLPLPDFPAPTHSNPKVTATIFGNDKNGKIQPFYIGQRNTPGTALHSAVTIKDAIGDLEAFEYLPLPGVARLSRQPQIPAYNGGRSLRDGNGTRIGPGNVKYASPPQKDFQKEKRGNRGSVKDHYTSYVTDGAKKIIFEDARTSNPRGPNRRAVFSDGFSTLLTASAPGQKGTAVIHPTQDRKFTIAERKRAMGWPDWHRLAGTPLDQDRLTGNGVCYESVQAIYMSIVNTIILPWWLNAGRPTDDVFDKFKADHC</sequence>
<keyword evidence="3 5" id="KW-0808">Transferase</keyword>
<gene>
    <name evidence="7" type="ORF">I206_02856</name>
</gene>
<dbReference type="Pfam" id="PF00145">
    <property type="entry name" value="DNA_methylase"/>
    <property type="match status" value="1"/>
</dbReference>
<dbReference type="InterPro" id="IPR001525">
    <property type="entry name" value="C5_MeTfrase"/>
</dbReference>
<dbReference type="EMBL" id="KI894009">
    <property type="protein sequence ID" value="OCF50799.1"/>
    <property type="molecule type" value="Genomic_DNA"/>
</dbReference>
<evidence type="ECO:0000256" key="6">
    <source>
        <dbReference type="SAM" id="MobiDB-lite"/>
    </source>
</evidence>
<dbReference type="Gene3D" id="3.40.50.150">
    <property type="entry name" value="Vaccinia Virus protein VP39"/>
    <property type="match status" value="1"/>
</dbReference>
<dbReference type="Gene3D" id="3.90.120.10">
    <property type="entry name" value="DNA Methylase, subunit A, domain 2"/>
    <property type="match status" value="1"/>
</dbReference>
<dbReference type="GO" id="GO:0032259">
    <property type="term" value="P:methylation"/>
    <property type="evidence" value="ECO:0007669"/>
    <property type="project" value="UniProtKB-KW"/>
</dbReference>